<dbReference type="GO" id="GO:0008305">
    <property type="term" value="C:integrin complex"/>
    <property type="evidence" value="ECO:0007669"/>
    <property type="project" value="TreeGrafter"/>
</dbReference>
<evidence type="ECO:0000256" key="3">
    <source>
        <dbReference type="ARBA" id="ARBA00022475"/>
    </source>
</evidence>
<dbReference type="GO" id="GO:0009986">
    <property type="term" value="C:cell surface"/>
    <property type="evidence" value="ECO:0007669"/>
    <property type="project" value="TreeGrafter"/>
</dbReference>
<keyword evidence="12 18" id="KW-0472">Membrane</keyword>
<keyword evidence="10 18" id="KW-1133">Transmembrane helix</keyword>
<comment type="caution">
    <text evidence="23">The sequence shown here is derived from an EMBL/GenBank/DDBJ whole genome shotgun (WGS) entry which is preliminary data.</text>
</comment>
<dbReference type="PROSITE" id="PS00243">
    <property type="entry name" value="I_EGF_1"/>
    <property type="match status" value="2"/>
</dbReference>
<dbReference type="GO" id="GO:0033627">
    <property type="term" value="P:cell adhesion mediated by integrin"/>
    <property type="evidence" value="ECO:0007669"/>
    <property type="project" value="TreeGrafter"/>
</dbReference>
<dbReference type="GO" id="GO:0016477">
    <property type="term" value="P:cell migration"/>
    <property type="evidence" value="ECO:0007669"/>
    <property type="project" value="TreeGrafter"/>
</dbReference>
<dbReference type="PROSITE" id="PS52047">
    <property type="entry name" value="I_EGF_2"/>
    <property type="match status" value="1"/>
</dbReference>
<feature type="disulfide bond" evidence="16">
    <location>
        <begin position="38"/>
        <end position="72"/>
    </location>
</feature>
<dbReference type="FunFam" id="3.40.50.410:FF:000002">
    <property type="entry name" value="Integrin beta"/>
    <property type="match status" value="1"/>
</dbReference>
<evidence type="ECO:0000256" key="16">
    <source>
        <dbReference type="PIRSR" id="PIRSR002512-1"/>
    </source>
</evidence>
<protein>
    <recommendedName>
        <fullName evidence="17">Integrin beta</fullName>
    </recommendedName>
</protein>
<feature type="signal peptide" evidence="19">
    <location>
        <begin position="1"/>
        <end position="16"/>
    </location>
</feature>
<evidence type="ECO:0000256" key="5">
    <source>
        <dbReference type="ARBA" id="ARBA00022553"/>
    </source>
</evidence>
<dbReference type="InterPro" id="IPR036465">
    <property type="entry name" value="vWFA_dom_sf"/>
</dbReference>
<evidence type="ECO:0000313" key="23">
    <source>
        <dbReference type="EMBL" id="KAJ9575735.1"/>
    </source>
</evidence>
<feature type="chain" id="PRO_5042178345" description="Integrin beta" evidence="19">
    <location>
        <begin position="17"/>
        <end position="824"/>
    </location>
</feature>
<dbReference type="Gene3D" id="2.60.40.1510">
    <property type="entry name" value="ntegrin, alpha v. Chain A, domain 3"/>
    <property type="match status" value="1"/>
</dbReference>
<dbReference type="GO" id="GO:0007229">
    <property type="term" value="P:integrin-mediated signaling pathway"/>
    <property type="evidence" value="ECO:0007669"/>
    <property type="project" value="UniProtKB-KW"/>
</dbReference>
<feature type="disulfide bond" evidence="16">
    <location>
        <begin position="35"/>
        <end position="44"/>
    </location>
</feature>
<feature type="disulfide bond" evidence="16">
    <location>
        <begin position="594"/>
        <end position="626"/>
    </location>
</feature>
<dbReference type="PANTHER" id="PTHR10082">
    <property type="entry name" value="INTEGRIN BETA SUBUNIT"/>
    <property type="match status" value="1"/>
</dbReference>
<evidence type="ECO:0000256" key="1">
    <source>
        <dbReference type="ARBA" id="ARBA00004591"/>
    </source>
</evidence>
<dbReference type="PRINTS" id="PR01186">
    <property type="entry name" value="INTEGRINB"/>
</dbReference>
<feature type="disulfide bond" evidence="16">
    <location>
        <begin position="549"/>
        <end position="584"/>
    </location>
</feature>
<keyword evidence="7 19" id="KW-0732">Signal</keyword>
<dbReference type="GO" id="GO:0036477">
    <property type="term" value="C:somatodendritic compartment"/>
    <property type="evidence" value="ECO:0007669"/>
    <property type="project" value="UniProtKB-ARBA"/>
</dbReference>
<dbReference type="SMART" id="SM00187">
    <property type="entry name" value="INB"/>
    <property type="match status" value="1"/>
</dbReference>
<feature type="disulfide bond" evidence="16">
    <location>
        <begin position="271"/>
        <end position="312"/>
    </location>
</feature>
<dbReference type="GO" id="GO:0005178">
    <property type="term" value="F:integrin binding"/>
    <property type="evidence" value="ECO:0007669"/>
    <property type="project" value="TreeGrafter"/>
</dbReference>
<dbReference type="SUPFAM" id="SSF53300">
    <property type="entry name" value="vWA-like"/>
    <property type="match status" value="1"/>
</dbReference>
<dbReference type="Pfam" id="PF08725">
    <property type="entry name" value="Integrin_b_cyt"/>
    <property type="match status" value="1"/>
</dbReference>
<evidence type="ECO:0000256" key="2">
    <source>
        <dbReference type="ARBA" id="ARBA00007449"/>
    </source>
</evidence>
<feature type="non-terminal residue" evidence="23">
    <location>
        <position position="1"/>
    </location>
</feature>
<accession>A0AAD7Z7S1</accession>
<dbReference type="Pfam" id="PF17205">
    <property type="entry name" value="PSI_integrin"/>
    <property type="match status" value="1"/>
</dbReference>
<feature type="disulfide bond" evidence="16">
    <location>
        <begin position="501"/>
        <end position="541"/>
    </location>
</feature>
<organism evidence="23 24">
    <name type="scientific">Diploptera punctata</name>
    <name type="common">Pacific beetle cockroach</name>
    <dbReference type="NCBI Taxonomy" id="6984"/>
    <lineage>
        <taxon>Eukaryota</taxon>
        <taxon>Metazoa</taxon>
        <taxon>Ecdysozoa</taxon>
        <taxon>Arthropoda</taxon>
        <taxon>Hexapoda</taxon>
        <taxon>Insecta</taxon>
        <taxon>Pterygota</taxon>
        <taxon>Neoptera</taxon>
        <taxon>Polyneoptera</taxon>
        <taxon>Dictyoptera</taxon>
        <taxon>Blattodea</taxon>
        <taxon>Blaberoidea</taxon>
        <taxon>Blaberidae</taxon>
        <taxon>Diplopterinae</taxon>
        <taxon>Diploptera</taxon>
    </lineage>
</organism>
<dbReference type="GO" id="GO:0051130">
    <property type="term" value="P:positive regulation of cellular component organization"/>
    <property type="evidence" value="ECO:0007669"/>
    <property type="project" value="UniProtKB-ARBA"/>
</dbReference>
<comment type="subcellular location">
    <subcellularLocation>
        <location evidence="17">Cell membrane</location>
        <topology evidence="17">Single-pass type I membrane protein</topology>
    </subcellularLocation>
    <subcellularLocation>
        <location evidence="1">Lateral cell membrane</location>
        <topology evidence="1">Single-pass type I membrane protein</topology>
    </subcellularLocation>
</comment>
<reference evidence="23" key="2">
    <citation type="submission" date="2023-05" db="EMBL/GenBank/DDBJ databases">
        <authorList>
            <person name="Fouks B."/>
        </authorList>
    </citation>
    <scope>NUCLEOTIDE SEQUENCE</scope>
    <source>
        <strain evidence="23">Stay&amp;Tobe</strain>
        <tissue evidence="23">Testes</tissue>
    </source>
</reference>
<keyword evidence="4" id="KW-0245">EGF-like domain</keyword>
<evidence type="ECO:0000256" key="13">
    <source>
        <dbReference type="ARBA" id="ARBA00023157"/>
    </source>
</evidence>
<evidence type="ECO:0000256" key="11">
    <source>
        <dbReference type="ARBA" id="ARBA00023037"/>
    </source>
</evidence>
<evidence type="ECO:0000256" key="4">
    <source>
        <dbReference type="ARBA" id="ARBA00022536"/>
    </source>
</evidence>
<dbReference type="InterPro" id="IPR012896">
    <property type="entry name" value="Integrin_bsu_tail"/>
</dbReference>
<dbReference type="FunFam" id="2.10.25.10:FF:000098">
    <property type="entry name" value="Integrin beta"/>
    <property type="match status" value="1"/>
</dbReference>
<evidence type="ECO:0000256" key="17">
    <source>
        <dbReference type="RuleBase" id="RU000633"/>
    </source>
</evidence>
<dbReference type="FunFam" id="2.10.25.10:FF:000155">
    <property type="entry name" value="Integrin beta"/>
    <property type="match status" value="1"/>
</dbReference>
<keyword evidence="5" id="KW-0597">Phosphoprotein</keyword>
<feature type="disulfide bond" evidence="16">
    <location>
        <begin position="632"/>
        <end position="637"/>
    </location>
</feature>
<dbReference type="Pfam" id="PF00362">
    <property type="entry name" value="Integrin_beta"/>
    <property type="match status" value="1"/>
</dbReference>
<dbReference type="Pfam" id="PF07965">
    <property type="entry name" value="Integrin_B_tail"/>
    <property type="match status" value="1"/>
</dbReference>
<dbReference type="InterPro" id="IPR015812">
    <property type="entry name" value="Integrin_bsu"/>
</dbReference>
<reference evidence="23" key="1">
    <citation type="journal article" date="2023" name="IScience">
        <title>Live-bearing cockroach genome reveals convergent evolutionary mechanisms linked to viviparity in insects and beyond.</title>
        <authorList>
            <person name="Fouks B."/>
            <person name="Harrison M.C."/>
            <person name="Mikhailova A.A."/>
            <person name="Marchal E."/>
            <person name="English S."/>
            <person name="Carruthers M."/>
            <person name="Jennings E.C."/>
            <person name="Chiamaka E.L."/>
            <person name="Frigard R.A."/>
            <person name="Pippel M."/>
            <person name="Attardo G.M."/>
            <person name="Benoit J.B."/>
            <person name="Bornberg-Bauer E."/>
            <person name="Tobe S.S."/>
        </authorList>
    </citation>
    <scope>NUCLEOTIDE SEQUENCE</scope>
    <source>
        <strain evidence="23">Stay&amp;Tobe</strain>
    </source>
</reference>
<dbReference type="InterPro" id="IPR057243">
    <property type="entry name" value="Integrin_I-EGF_CS"/>
</dbReference>
<keyword evidence="8" id="KW-0677">Repeat</keyword>
<dbReference type="InterPro" id="IPR032695">
    <property type="entry name" value="Integrin_dom_sf"/>
</dbReference>
<evidence type="ECO:0000256" key="7">
    <source>
        <dbReference type="ARBA" id="ARBA00022729"/>
    </source>
</evidence>
<feature type="disulfide bond" evidence="16">
    <location>
        <begin position="517"/>
        <end position="532"/>
    </location>
</feature>
<feature type="disulfide bond" evidence="16">
    <location>
        <begin position="688"/>
        <end position="718"/>
    </location>
</feature>
<keyword evidence="13 16" id="KW-1015">Disulfide bond</keyword>
<evidence type="ECO:0000256" key="10">
    <source>
        <dbReference type="ARBA" id="ARBA00022989"/>
    </source>
</evidence>
<dbReference type="SMART" id="SM01241">
    <property type="entry name" value="Integrin_b_cyt"/>
    <property type="match status" value="1"/>
</dbReference>
<dbReference type="SUPFAM" id="SSF57196">
    <property type="entry name" value="EGF/Laminin"/>
    <property type="match status" value="1"/>
</dbReference>
<evidence type="ECO:0000313" key="24">
    <source>
        <dbReference type="Proteomes" id="UP001233999"/>
    </source>
</evidence>
<dbReference type="GO" id="GO:0016328">
    <property type="term" value="C:lateral plasma membrane"/>
    <property type="evidence" value="ECO:0007669"/>
    <property type="project" value="UniProtKB-SubCell"/>
</dbReference>
<dbReference type="GO" id="GO:0048513">
    <property type="term" value="P:animal organ development"/>
    <property type="evidence" value="ECO:0007669"/>
    <property type="project" value="UniProtKB-ARBA"/>
</dbReference>
<dbReference type="GO" id="GO:0002164">
    <property type="term" value="P:larval development"/>
    <property type="evidence" value="ECO:0007669"/>
    <property type="project" value="UniProtKB-ARBA"/>
</dbReference>
<evidence type="ECO:0000256" key="14">
    <source>
        <dbReference type="ARBA" id="ARBA00023170"/>
    </source>
</evidence>
<dbReference type="Proteomes" id="UP001233999">
    <property type="component" value="Unassembled WGS sequence"/>
</dbReference>
<dbReference type="GO" id="GO:0030016">
    <property type="term" value="C:myofibril"/>
    <property type="evidence" value="ECO:0007669"/>
    <property type="project" value="UniProtKB-ARBA"/>
</dbReference>
<feature type="disulfide bond" evidence="16">
    <location>
        <begin position="592"/>
        <end position="597"/>
    </location>
</feature>
<feature type="disulfide bond" evidence="16">
    <location>
        <begin position="599"/>
        <end position="608"/>
    </location>
</feature>
<dbReference type="PIRSF" id="PIRSF002512">
    <property type="entry name" value="Integrin_B"/>
    <property type="match status" value="1"/>
</dbReference>
<keyword evidence="9 17" id="KW-0130">Cell adhesion</keyword>
<dbReference type="SUPFAM" id="SSF69687">
    <property type="entry name" value="Integrin beta tail domain"/>
    <property type="match status" value="1"/>
</dbReference>
<feature type="domain" description="Integrin beta subunit VWA" evidence="20">
    <location>
        <begin position="34"/>
        <end position="476"/>
    </location>
</feature>
<keyword evidence="3" id="KW-1003">Cell membrane</keyword>
<dbReference type="AlphaFoldDB" id="A0AAD7Z7S1"/>
<evidence type="ECO:0000256" key="19">
    <source>
        <dbReference type="SAM" id="SignalP"/>
    </source>
</evidence>
<feature type="transmembrane region" description="Helical" evidence="18">
    <location>
        <begin position="746"/>
        <end position="770"/>
    </location>
</feature>
<keyword evidence="24" id="KW-1185">Reference proteome</keyword>
<feature type="disulfide bond" evidence="16">
    <location>
        <begin position="634"/>
        <end position="684"/>
    </location>
</feature>
<dbReference type="SUPFAM" id="SSF69179">
    <property type="entry name" value="Integrin domains"/>
    <property type="match status" value="1"/>
</dbReference>
<dbReference type="FunFam" id="1.20.5.100:FF:000002">
    <property type="entry name" value="Integrin beta"/>
    <property type="match status" value="1"/>
</dbReference>
<evidence type="ECO:0000256" key="15">
    <source>
        <dbReference type="ARBA" id="ARBA00023180"/>
    </source>
</evidence>
<dbReference type="Gene3D" id="3.40.50.410">
    <property type="entry name" value="von Willebrand factor, type A domain"/>
    <property type="match status" value="1"/>
</dbReference>
<dbReference type="GO" id="GO:0030334">
    <property type="term" value="P:regulation of cell migration"/>
    <property type="evidence" value="ECO:0007669"/>
    <property type="project" value="UniProtKB-ARBA"/>
</dbReference>
<feature type="disulfide bond" evidence="16">
    <location>
        <begin position="47"/>
        <end position="61"/>
    </location>
</feature>
<dbReference type="Gene3D" id="2.10.25.10">
    <property type="entry name" value="Laminin"/>
    <property type="match status" value="4"/>
</dbReference>
<feature type="domain" description="Integrin beta subunit cytoplasmic" evidence="21">
    <location>
        <begin position="771"/>
        <end position="817"/>
    </location>
</feature>
<evidence type="ECO:0000259" key="21">
    <source>
        <dbReference type="SMART" id="SM01241"/>
    </source>
</evidence>
<dbReference type="SUPFAM" id="SSF103575">
    <property type="entry name" value="Plexin repeat"/>
    <property type="match status" value="1"/>
</dbReference>
<evidence type="ECO:0000259" key="22">
    <source>
        <dbReference type="SMART" id="SM01242"/>
    </source>
</evidence>
<dbReference type="GO" id="GO:0005925">
    <property type="term" value="C:focal adhesion"/>
    <property type="evidence" value="ECO:0007669"/>
    <property type="project" value="TreeGrafter"/>
</dbReference>
<dbReference type="GO" id="GO:0042592">
    <property type="term" value="P:homeostatic process"/>
    <property type="evidence" value="ECO:0007669"/>
    <property type="project" value="UniProtKB-ARBA"/>
</dbReference>
<feature type="disulfide bond" evidence="16">
    <location>
        <begin position="412"/>
        <end position="424"/>
    </location>
</feature>
<dbReference type="Pfam" id="PF23105">
    <property type="entry name" value="EGF_integrin"/>
    <property type="match status" value="2"/>
</dbReference>
<sequence length="824" mass="91642">MNVWLLLFLLVPAVLSQDDKKAALSQDPCSPKTTCHECIQTPSCAWCSEPWPAEERQRKRCFLPNINIKGQCKDQFIENPGNEFSLRQNIALTNATRKTITSTYSEMSYSYNRTSSSSFSSHEAVQISPQRVSLRLRMNEAYRFNVSYSQAQDYPVDLYYLMDLSKSMEDDKDKLSQLGNDLAISMQEITSNFRLGFGSFVDKVVMPYVSTVPKNLIEPCTKCAAPYGFRNIMSLSTNTSRFSGEVSRAAVSGNLDAPEGGFDAIMQAVVCREKIGWREKARRLLVFSTDAGFHYAGDGKLGGIVKPNDGECHLDTRGEYTFSTKQDYPSISQINLKVRQNAINVIFAVTSEQIGIYNRLKDNVEGASSGVLSDDSSNVVHLVPNNDKISSSVEMKDNASTDSVKVTYYSSCKGGGPMVQTHKCDGLKVGDIVKFEAEVEVTSCPTDPTKWKQTFKMYPVGINESLIVDLEMLCSCPCERRGHEFYKEKAPECSRFGTYKCGICECDKLHFGRNCECDSENIQGKVDLESRCRPENATVDCSGRGTCVCGVCECDIRSNPEEVISGPYCECDNFSCDYGNGKLCSGPEHGTCECGKCHCKPEWTGDACDCSTSLLTCMPPEGGEICSGNGECKCGGCECYQNNDGRFTGKFCETPPATPGRCLEFKECVQCKMYGTGPLNKDDCFENCTFVPIAVDVVKTEDKGDGKVRCSYYDEEDCRFAYTYTYGENNTLIIHAQEERECPPEIHILGIVLGVIGAIVLIGLALLLLWKLLTTIHDRREFAKFEKERMMAKWDTGENPIYKQATSTFKNPTYAGNHIILMKI</sequence>
<dbReference type="GO" id="GO:0055002">
    <property type="term" value="P:striated muscle cell development"/>
    <property type="evidence" value="ECO:0007669"/>
    <property type="project" value="UniProtKB-ARBA"/>
</dbReference>
<dbReference type="InterPro" id="IPR033760">
    <property type="entry name" value="Integrin_beta_N"/>
</dbReference>
<dbReference type="GO" id="GO:0110020">
    <property type="term" value="P:regulation of actomyosin structure organization"/>
    <property type="evidence" value="ECO:0007669"/>
    <property type="project" value="UniProtKB-ARBA"/>
</dbReference>
<dbReference type="InterPro" id="IPR036349">
    <property type="entry name" value="Integrin_bsu_tail_dom_sf"/>
</dbReference>
<evidence type="ECO:0000256" key="12">
    <source>
        <dbReference type="ARBA" id="ARBA00023136"/>
    </source>
</evidence>
<keyword evidence="11 17" id="KW-0401">Integrin</keyword>
<dbReference type="PANTHER" id="PTHR10082:SF60">
    <property type="entry name" value="INTEGRIN BETA-PS"/>
    <property type="match status" value="1"/>
</dbReference>
<feature type="disulfide bond" evidence="16">
    <location>
        <begin position="610"/>
        <end position="617"/>
    </location>
</feature>
<feature type="disulfide bond" evidence="16">
    <location>
        <begin position="554"/>
        <end position="569"/>
    </location>
</feature>
<dbReference type="Gene3D" id="1.20.5.100">
    <property type="entry name" value="Cytochrome c1, transmembrane anchor, C-terminal"/>
    <property type="match status" value="1"/>
</dbReference>
<feature type="disulfide bond" evidence="16">
    <location>
        <begin position="662"/>
        <end position="671"/>
    </location>
</feature>
<dbReference type="EMBL" id="JASPKZ010009821">
    <property type="protein sequence ID" value="KAJ9575735.1"/>
    <property type="molecule type" value="Genomic_DNA"/>
</dbReference>
<gene>
    <name evidence="23" type="ORF">L9F63_007381</name>
</gene>
<feature type="disulfide bond" evidence="16">
    <location>
        <begin position="639"/>
        <end position="652"/>
    </location>
</feature>
<feature type="disulfide bond" evidence="16">
    <location>
        <begin position="571"/>
        <end position="576"/>
    </location>
</feature>
<feature type="disulfide bond" evidence="16">
    <location>
        <begin position="474"/>
        <end position="478"/>
    </location>
</feature>
<feature type="disulfide bond" evidence="16">
    <location>
        <begin position="668"/>
        <end position="742"/>
    </location>
</feature>
<dbReference type="GO" id="GO:0007160">
    <property type="term" value="P:cell-matrix adhesion"/>
    <property type="evidence" value="ECO:0007669"/>
    <property type="project" value="TreeGrafter"/>
</dbReference>
<dbReference type="InterPro" id="IPR014836">
    <property type="entry name" value="Integrin_bsu_cyt_dom"/>
</dbReference>
<dbReference type="GO" id="GO:1902903">
    <property type="term" value="P:regulation of supramolecular fiber organization"/>
    <property type="evidence" value="ECO:0007669"/>
    <property type="project" value="UniProtKB-ARBA"/>
</dbReference>
<feature type="disulfide bond" evidence="16">
    <location>
        <begin position="220"/>
        <end position="223"/>
    </location>
</feature>
<dbReference type="GO" id="GO:0043005">
    <property type="term" value="C:neuron projection"/>
    <property type="evidence" value="ECO:0007669"/>
    <property type="project" value="UniProtKB-ARBA"/>
</dbReference>
<evidence type="ECO:0000259" key="20">
    <source>
        <dbReference type="SMART" id="SM00187"/>
    </source>
</evidence>
<name>A0AAD7Z7S1_DIPPU</name>
<evidence type="ECO:0000256" key="9">
    <source>
        <dbReference type="ARBA" id="ARBA00022889"/>
    </source>
</evidence>
<evidence type="ECO:0000256" key="6">
    <source>
        <dbReference type="ARBA" id="ARBA00022692"/>
    </source>
</evidence>
<evidence type="ECO:0000256" key="18">
    <source>
        <dbReference type="SAM" id="Phobius"/>
    </source>
</evidence>
<evidence type="ECO:0000256" key="8">
    <source>
        <dbReference type="ARBA" id="ARBA00022737"/>
    </source>
</evidence>
<dbReference type="Gene3D" id="4.10.1240.30">
    <property type="match status" value="1"/>
</dbReference>
<dbReference type="GO" id="GO:0007157">
    <property type="term" value="P:heterophilic cell-cell adhesion via plasma membrane cell adhesion molecules"/>
    <property type="evidence" value="ECO:0007669"/>
    <property type="project" value="UniProtKB-ARBA"/>
</dbReference>
<keyword evidence="14" id="KW-0675">Receptor</keyword>
<dbReference type="SMART" id="SM01242">
    <property type="entry name" value="Integrin_B_tail"/>
    <property type="match status" value="1"/>
</dbReference>
<proteinExistence type="inferred from homology"/>
<feature type="domain" description="Integrin beta subunit tail" evidence="22">
    <location>
        <begin position="662"/>
        <end position="747"/>
    </location>
</feature>
<dbReference type="InterPro" id="IPR057073">
    <property type="entry name" value="EGF_integrin_2"/>
</dbReference>
<keyword evidence="6 17" id="KW-0812">Transmembrane</keyword>
<feature type="disulfide bond" evidence="16">
    <location>
        <begin position="506"/>
        <end position="515"/>
    </location>
</feature>
<feature type="disulfide bond" evidence="16">
    <location>
        <begin position="444"/>
        <end position="710"/>
    </location>
</feature>
<feature type="disulfide bond" evidence="16">
    <location>
        <begin position="547"/>
        <end position="552"/>
    </location>
</feature>
<keyword evidence="15" id="KW-0325">Glycoprotein</keyword>
<dbReference type="InterPro" id="IPR002369">
    <property type="entry name" value="Integrin_bsu_VWA"/>
</dbReference>
<comment type="similarity">
    <text evidence="2 17">Belongs to the integrin beta chain family.</text>
</comment>
<dbReference type="GO" id="GO:0051094">
    <property type="term" value="P:positive regulation of developmental process"/>
    <property type="evidence" value="ECO:0007669"/>
    <property type="project" value="UniProtKB-ARBA"/>
</dbReference>